<name>A0A1V9X0C3_9ACAR</name>
<evidence type="ECO:0000256" key="10">
    <source>
        <dbReference type="ARBA" id="ARBA00023180"/>
    </source>
</evidence>
<feature type="signal peptide" evidence="14">
    <location>
        <begin position="1"/>
        <end position="25"/>
    </location>
</feature>
<feature type="disulfide bond" evidence="12">
    <location>
        <begin position="593"/>
        <end position="602"/>
    </location>
</feature>
<feature type="domain" description="Laminin EGF-like" evidence="15">
    <location>
        <begin position="565"/>
        <end position="622"/>
    </location>
</feature>
<dbReference type="Gene3D" id="2.60.120.260">
    <property type="entry name" value="Galactose-binding domain-like"/>
    <property type="match status" value="1"/>
</dbReference>
<dbReference type="EMBL" id="MNPL01030277">
    <property type="protein sequence ID" value="OQR67015.1"/>
    <property type="molecule type" value="Genomic_DNA"/>
</dbReference>
<feature type="region of interest" description="Disordered" evidence="13">
    <location>
        <begin position="38"/>
        <end position="67"/>
    </location>
</feature>
<dbReference type="InterPro" id="IPR000742">
    <property type="entry name" value="EGF"/>
</dbReference>
<dbReference type="SUPFAM" id="SSF49785">
    <property type="entry name" value="Galactose-binding domain-like"/>
    <property type="match status" value="1"/>
</dbReference>
<evidence type="ECO:0000256" key="2">
    <source>
        <dbReference type="ARBA" id="ARBA00022525"/>
    </source>
</evidence>
<dbReference type="PRINTS" id="PR00011">
    <property type="entry name" value="EGFLAMININ"/>
</dbReference>
<dbReference type="FunFam" id="2.10.25.10:FF:000074">
    <property type="entry name" value="Laminin subunit alpha"/>
    <property type="match status" value="1"/>
</dbReference>
<dbReference type="FunFam" id="2.10.25.10:FF:000011">
    <property type="entry name" value="Cadherin EGF LAG seven-pass G-type receptor"/>
    <property type="match status" value="1"/>
</dbReference>
<protein>
    <submittedName>
        <fullName evidence="18">Laminin subunit beta-2-like</fullName>
    </submittedName>
</protein>
<evidence type="ECO:0000256" key="4">
    <source>
        <dbReference type="ARBA" id="ARBA00022729"/>
    </source>
</evidence>
<sequence>MGHCFPRSWPLLAVLTVIGQIPVGGQQMLGHAPPEMPRWQQETRTSYAQRRQSLRAHGDRLQQNDPFWPSTWDQQRVQIPLRIPYEQRLRTRTQETSQSTEYYPEGYRYKTRTPYESTLSTHNNRTHPEVTHRDGHYTYRYRGPTSEHVDYAPYSTYRRIGAGGSSSSYGTSYGSSDAWLAFISAAADDRNYVAPHDLCTTTGRACYRSVGDLLIGRGKRLSATSTCGRRSEQFYCDHDAYNVSRLEAPRACIHICDSNPNSPNYFGVENILNSNEGKRWQSEPGVMKVSIQLDFEAEFHFTHLFMTFHTFRPKAMIIEKSDDMGKTFEPIAYFAANCTETYPHVQRGPKRKLLDVVCEDKYSVLLPKRGGKVLFANLYPRDEAIKAENFKDVEKLVKVTNLRFKFEQLHTLGDENIGNDEAIKQKYYYAVTSLIIRGSCSCYGHAQECTPLGGEPHVPYMVYGKCNCMHNTEGANCNRCKPLYNDLKWEPASKEFPECKKCECNHHSDNCDFDENLFIANGKRSGGRCLNCKHHTAGPNCEQCEDFYFRNPNRQLMDPEVCQPCNCNKAGSLNEGRCEQYDEDGLTAGKCRCRENVHEQHCDRCRPGYWNLNESNPLGCQACECDPRGIRPGSQGCNERTGECSCKENVVGQSCNACAPGHYGLEKGSIGCKPCDCDRGGSVNPDQCDVEQGQCECKPGVKGRKCDQVEDGYFVPLPDHLIHEAEVPYSQRNAKKITRAHYAPSNLRDFTGLGFMDLGPGGMIELRYPVIPWSGEYHIYIRGDPKSNGQQLELTVIREDLLRYNDYCKRTGAEDKPKSLVTTKPTNQNPVPAMQVCLEKDSPVRIRLEVPSSFSPHSGHEVLIDSVVLMPNYEKLDAFLKNARPDLLKYCIQHVEMYGTNSLYEDCKKIFYSAGMAIWNQAFKCECNAAGSKSNVCNSLGGQCECNTNVVGRNCEMCDTVSWGLDDRNECIPCDCDPKGSLNQFCDSRFGRCDCRDNVFGDHCNQCARGFWGDPWSCRKCECNDRAETCDPKTGKCLECRENTSGLHCELCVEGYFGDPQRGIPCRSCHCPGTQDSGLNHAVGCSLSSSNEMYCKCKPGYRGDKCEECDHNYYGDPKRPGGACHQCNCNGNIDLSLEGNCDANTGDCLQCLHNTEGINCERCKKGHWKDKTKCVECDCNPIGSESMYCDQDSGDCACLPNVIGSLCDRCAPAHFNFESGKGCEACSCDVHGTVEASDDCSNDGQCHCKPGRGGKKCNMCSTGYYGDPASGCYLCACDGHEGAVKGVCNPRTGHCNCREGMAGPRCDQCARGYKGKAPFCEPCDNCFKNWDTIIAELDQNTRNLTDTAK</sequence>
<evidence type="ECO:0000256" key="13">
    <source>
        <dbReference type="SAM" id="MobiDB-lite"/>
    </source>
</evidence>
<dbReference type="InterPro" id="IPR008979">
    <property type="entry name" value="Galactose-bd-like_sf"/>
</dbReference>
<keyword evidence="4 14" id="KW-0732">Signal</keyword>
<keyword evidence="19" id="KW-1185">Reference proteome</keyword>
<dbReference type="PANTHER" id="PTHR10574:SF375">
    <property type="entry name" value="LAMININ SUBUNIT BETA-1"/>
    <property type="match status" value="1"/>
</dbReference>
<feature type="disulfide bond" evidence="12">
    <location>
        <begin position="1052"/>
        <end position="1066"/>
    </location>
</feature>
<feature type="domain" description="Laminin EGF-like" evidence="15">
    <location>
        <begin position="1127"/>
        <end position="1176"/>
    </location>
</feature>
<feature type="domain" description="Laminin EGF-like" evidence="15">
    <location>
        <begin position="502"/>
        <end position="564"/>
    </location>
</feature>
<comment type="caution">
    <text evidence="18">The sequence shown here is derived from an EMBL/GenBank/DDBJ whole genome shotgun (WGS) entry which is preliminary data.</text>
</comment>
<evidence type="ECO:0000313" key="19">
    <source>
        <dbReference type="Proteomes" id="UP000192247"/>
    </source>
</evidence>
<feature type="disulfide bond" evidence="12">
    <location>
        <begin position="1040"/>
        <end position="1049"/>
    </location>
</feature>
<feature type="chain" id="PRO_5013274994" evidence="14">
    <location>
        <begin position="26"/>
        <end position="1349"/>
    </location>
</feature>
<dbReference type="Pfam" id="PF24973">
    <property type="entry name" value="EGF_LMN_ATRN"/>
    <property type="match status" value="1"/>
</dbReference>
<feature type="disulfide bond" evidence="12">
    <location>
        <begin position="1179"/>
        <end position="1196"/>
    </location>
</feature>
<dbReference type="GO" id="GO:0007155">
    <property type="term" value="P:cell adhesion"/>
    <property type="evidence" value="ECO:0007669"/>
    <property type="project" value="UniProtKB-KW"/>
</dbReference>
<dbReference type="GO" id="GO:0005604">
    <property type="term" value="C:basement membrane"/>
    <property type="evidence" value="ECO:0007669"/>
    <property type="project" value="UniProtKB-SubCell"/>
</dbReference>
<evidence type="ECO:0000256" key="7">
    <source>
        <dbReference type="ARBA" id="ARBA00022889"/>
    </source>
</evidence>
<feature type="non-terminal residue" evidence="18">
    <location>
        <position position="1349"/>
    </location>
</feature>
<feature type="domain" description="Laminin EGF-like" evidence="15">
    <location>
        <begin position="1021"/>
        <end position="1068"/>
    </location>
</feature>
<feature type="disulfide bond" evidence="12">
    <location>
        <begin position="995"/>
        <end position="1004"/>
    </location>
</feature>
<dbReference type="Pfam" id="PF00053">
    <property type="entry name" value="EGF_laminin"/>
    <property type="match status" value="12"/>
</dbReference>
<dbReference type="SMART" id="SM00136">
    <property type="entry name" value="LamNT"/>
    <property type="match status" value="1"/>
</dbReference>
<keyword evidence="10" id="KW-0325">Glycoprotein</keyword>
<dbReference type="FunFam" id="2.10.25.10:FF:000130">
    <property type="entry name" value="Laminin subunit beta 1"/>
    <property type="match status" value="1"/>
</dbReference>
<feature type="disulfide bond" evidence="12">
    <location>
        <begin position="658"/>
        <end position="672"/>
    </location>
</feature>
<feature type="domain" description="Laminin EGF-like" evidence="15">
    <location>
        <begin position="675"/>
        <end position="721"/>
    </location>
</feature>
<dbReference type="FunCoup" id="A0A1V9X0C3">
    <property type="interactions" value="51"/>
</dbReference>
<accession>A0A1V9X0C3</accession>
<feature type="domain" description="Laminin EGF-like" evidence="15">
    <location>
        <begin position="1069"/>
        <end position="1126"/>
    </location>
</feature>
<feature type="domain" description="Laminin N-terminal" evidence="17">
    <location>
        <begin position="202"/>
        <end position="439"/>
    </location>
</feature>
<evidence type="ECO:0000256" key="1">
    <source>
        <dbReference type="ARBA" id="ARBA00004302"/>
    </source>
</evidence>
<keyword evidence="9 12" id="KW-1015">Disulfide bond</keyword>
<dbReference type="STRING" id="418985.A0A1V9X0C3"/>
<feature type="disulfide bond" evidence="12">
    <location>
        <begin position="1151"/>
        <end position="1160"/>
    </location>
</feature>
<evidence type="ECO:0000256" key="6">
    <source>
        <dbReference type="ARBA" id="ARBA00022869"/>
    </source>
</evidence>
<dbReference type="OrthoDB" id="5985440at2759"/>
<feature type="disulfide bond" evidence="12">
    <location>
        <begin position="646"/>
        <end position="655"/>
    </location>
</feature>
<dbReference type="Gene3D" id="2.170.300.10">
    <property type="entry name" value="Tie2 ligand-binding domain superfamily"/>
    <property type="match status" value="1"/>
</dbReference>
<evidence type="ECO:0000259" key="15">
    <source>
        <dbReference type="PROSITE" id="PS50027"/>
    </source>
</evidence>
<dbReference type="GO" id="GO:0009887">
    <property type="term" value="P:animal organ morphogenesis"/>
    <property type="evidence" value="ECO:0007669"/>
    <property type="project" value="TreeGrafter"/>
</dbReference>
<evidence type="ECO:0000256" key="5">
    <source>
        <dbReference type="ARBA" id="ARBA00022737"/>
    </source>
</evidence>
<keyword evidence="11 12" id="KW-0424">Laminin EGF-like domain</keyword>
<evidence type="ECO:0000256" key="8">
    <source>
        <dbReference type="ARBA" id="ARBA00023054"/>
    </source>
</evidence>
<comment type="subcellular location">
    <subcellularLocation>
        <location evidence="1">Secreted</location>
        <location evidence="1">Extracellular space</location>
        <location evidence="1">Extracellular matrix</location>
        <location evidence="1">Basement membrane</location>
    </subcellularLocation>
</comment>
<evidence type="ECO:0000256" key="14">
    <source>
        <dbReference type="SAM" id="SignalP"/>
    </source>
</evidence>
<dbReference type="FunFam" id="2.10.25.10:FF:000065">
    <property type="entry name" value="Laminin subunit beta 1"/>
    <property type="match status" value="1"/>
</dbReference>
<dbReference type="Gene3D" id="2.10.25.10">
    <property type="entry name" value="Laminin"/>
    <property type="match status" value="11"/>
</dbReference>
<dbReference type="InParanoid" id="A0A1V9X0C3"/>
<dbReference type="CDD" id="cd00055">
    <property type="entry name" value="EGF_Lam"/>
    <property type="match status" value="13"/>
</dbReference>
<dbReference type="GO" id="GO:0009888">
    <property type="term" value="P:tissue development"/>
    <property type="evidence" value="ECO:0007669"/>
    <property type="project" value="TreeGrafter"/>
</dbReference>
<dbReference type="PROSITE" id="PS50027">
    <property type="entry name" value="EGF_LAM_2"/>
    <property type="match status" value="12"/>
</dbReference>
<evidence type="ECO:0000256" key="9">
    <source>
        <dbReference type="ARBA" id="ARBA00023157"/>
    </source>
</evidence>
<dbReference type="PANTHER" id="PTHR10574">
    <property type="entry name" value="NETRIN/LAMININ-RELATED"/>
    <property type="match status" value="1"/>
</dbReference>
<keyword evidence="7" id="KW-0130">Cell adhesion</keyword>
<dbReference type="InterPro" id="IPR050440">
    <property type="entry name" value="Laminin/Netrin_ECM"/>
</dbReference>
<dbReference type="SMART" id="SM00180">
    <property type="entry name" value="EGF_Lam"/>
    <property type="match status" value="13"/>
</dbReference>
<dbReference type="SUPFAM" id="SSF57196">
    <property type="entry name" value="EGF/Laminin"/>
    <property type="match status" value="12"/>
</dbReference>
<feature type="disulfide bond" evidence="12">
    <location>
        <begin position="927"/>
        <end position="944"/>
    </location>
</feature>
<dbReference type="PROSITE" id="PS51116">
    <property type="entry name" value="LAMININ_IVB"/>
    <property type="match status" value="1"/>
</dbReference>
<proteinExistence type="predicted"/>
<gene>
    <name evidence="18" type="ORF">BIW11_13780</name>
</gene>
<feature type="disulfide bond" evidence="12">
    <location>
        <begin position="697"/>
        <end position="706"/>
    </location>
</feature>
<keyword evidence="8" id="KW-0175">Coiled coil</keyword>
<dbReference type="Pfam" id="PF00055">
    <property type="entry name" value="Laminin_N"/>
    <property type="match status" value="1"/>
</dbReference>
<evidence type="ECO:0000256" key="3">
    <source>
        <dbReference type="ARBA" id="ARBA00022530"/>
    </source>
</evidence>
<dbReference type="FunFam" id="2.10.25.10:FF:000135">
    <property type="entry name" value="Laminin subunit beta 4"/>
    <property type="match status" value="1"/>
</dbReference>
<feature type="domain" description="Laminin IV type B" evidence="16">
    <location>
        <begin position="715"/>
        <end position="919"/>
    </location>
</feature>
<keyword evidence="2" id="KW-0964">Secreted</keyword>
<keyword evidence="5" id="KW-0677">Repeat</keyword>
<evidence type="ECO:0000259" key="16">
    <source>
        <dbReference type="PROSITE" id="PS51116"/>
    </source>
</evidence>
<feature type="disulfide bond" evidence="12">
    <location>
        <begin position="1177"/>
        <end position="1189"/>
    </location>
</feature>
<dbReference type="PROSITE" id="PS51117">
    <property type="entry name" value="LAMININ_NTER"/>
    <property type="match status" value="1"/>
</dbReference>
<dbReference type="FunFam" id="2.10.25.10:FF:000188">
    <property type="entry name" value="Laminin subunit gamma 2"/>
    <property type="match status" value="2"/>
</dbReference>
<dbReference type="Proteomes" id="UP000192247">
    <property type="component" value="Unassembled WGS sequence"/>
</dbReference>
<reference evidence="18 19" key="1">
    <citation type="journal article" date="2017" name="Gigascience">
        <title>Draft genome of the honey bee ectoparasitic mite, Tropilaelaps mercedesae, is shaped by the parasitic life history.</title>
        <authorList>
            <person name="Dong X."/>
            <person name="Armstrong S.D."/>
            <person name="Xia D."/>
            <person name="Makepeace B.L."/>
            <person name="Darby A.C."/>
            <person name="Kadowaki T."/>
        </authorList>
    </citation>
    <scope>NUCLEOTIDE SEQUENCE [LARGE SCALE GENOMIC DNA]</scope>
    <source>
        <strain evidence="18">Wuxi-XJTLU</strain>
    </source>
</reference>
<feature type="domain" description="Laminin EGF-like" evidence="15">
    <location>
        <begin position="1226"/>
        <end position="1274"/>
    </location>
</feature>
<dbReference type="InterPro" id="IPR008211">
    <property type="entry name" value="Laminin_N"/>
</dbReference>
<organism evidence="18 19">
    <name type="scientific">Tropilaelaps mercedesae</name>
    <dbReference type="NCBI Taxonomy" id="418985"/>
    <lineage>
        <taxon>Eukaryota</taxon>
        <taxon>Metazoa</taxon>
        <taxon>Ecdysozoa</taxon>
        <taxon>Arthropoda</taxon>
        <taxon>Chelicerata</taxon>
        <taxon>Arachnida</taxon>
        <taxon>Acari</taxon>
        <taxon>Parasitiformes</taxon>
        <taxon>Mesostigmata</taxon>
        <taxon>Gamasina</taxon>
        <taxon>Dermanyssoidea</taxon>
        <taxon>Laelapidae</taxon>
        <taxon>Tropilaelaps</taxon>
    </lineage>
</organism>
<feature type="domain" description="Laminin EGF-like" evidence="15">
    <location>
        <begin position="623"/>
        <end position="674"/>
    </location>
</feature>
<keyword evidence="6" id="KW-0084">Basement membrane</keyword>
<feature type="domain" description="Laminin EGF-like" evidence="15">
    <location>
        <begin position="974"/>
        <end position="1020"/>
    </location>
</feature>
<feature type="disulfide bond" evidence="12">
    <location>
        <begin position="925"/>
        <end position="937"/>
    </location>
</feature>
<dbReference type="GO" id="GO:0048468">
    <property type="term" value="P:cell development"/>
    <property type="evidence" value="ECO:0007669"/>
    <property type="project" value="UniProtKB-ARBA"/>
</dbReference>
<feature type="compositionally biased region" description="Polar residues" evidence="13">
    <location>
        <begin position="40"/>
        <end position="51"/>
    </location>
</feature>
<feature type="domain" description="Laminin EGF-like" evidence="15">
    <location>
        <begin position="1275"/>
        <end position="1322"/>
    </location>
</feature>
<dbReference type="InterPro" id="IPR056863">
    <property type="entry name" value="LMN_ATRN_NET-like_EGF"/>
</dbReference>
<dbReference type="Pfam" id="PF21199">
    <property type="entry name" value="LAMININ_IV_B"/>
    <property type="match status" value="1"/>
</dbReference>
<evidence type="ECO:0000256" key="11">
    <source>
        <dbReference type="ARBA" id="ARBA00023292"/>
    </source>
</evidence>
<evidence type="ECO:0000256" key="12">
    <source>
        <dbReference type="PROSITE-ProRule" id="PRU00460"/>
    </source>
</evidence>
<feature type="disulfide bond" evidence="12">
    <location>
        <begin position="946"/>
        <end position="955"/>
    </location>
</feature>
<comment type="caution">
    <text evidence="12">Lacks conserved residue(s) required for the propagation of feature annotation.</text>
</comment>
<dbReference type="FunFam" id="2.10.25.10:FF:000090">
    <property type="entry name" value="laminin subunit alpha"/>
    <property type="match status" value="2"/>
</dbReference>
<feature type="disulfide bond" evidence="12">
    <location>
        <begin position="532"/>
        <end position="541"/>
    </location>
</feature>
<feature type="domain" description="Laminin EGF-like" evidence="15">
    <location>
        <begin position="925"/>
        <end position="973"/>
    </location>
</feature>
<evidence type="ECO:0000259" key="17">
    <source>
        <dbReference type="PROSITE" id="PS51117"/>
    </source>
</evidence>
<dbReference type="InterPro" id="IPR002049">
    <property type="entry name" value="LE_dom"/>
</dbReference>
<dbReference type="InterPro" id="IPR013015">
    <property type="entry name" value="Laminin_IV_B"/>
</dbReference>
<keyword evidence="3" id="KW-0272">Extracellular matrix</keyword>
<feature type="disulfide bond" evidence="12">
    <location>
        <begin position="976"/>
        <end position="993"/>
    </location>
</feature>
<dbReference type="SMART" id="SM00181">
    <property type="entry name" value="EGF"/>
    <property type="match status" value="7"/>
</dbReference>
<feature type="disulfide bond" evidence="12">
    <location>
        <begin position="1297"/>
        <end position="1306"/>
    </location>
</feature>
<dbReference type="PROSITE" id="PS01248">
    <property type="entry name" value="EGF_LAM_1"/>
    <property type="match status" value="4"/>
</dbReference>
<feature type="domain" description="Laminin EGF-like" evidence="15">
    <location>
        <begin position="1177"/>
        <end position="1225"/>
    </location>
</feature>
<dbReference type="FunFam" id="2.10.25.10:FF:000388">
    <property type="entry name" value="Laminin subunit alpha"/>
    <property type="match status" value="1"/>
</dbReference>
<feature type="disulfide bond" evidence="12">
    <location>
        <begin position="1198"/>
        <end position="1207"/>
    </location>
</feature>
<feature type="disulfide bond" evidence="12">
    <location>
        <begin position="1248"/>
        <end position="1257"/>
    </location>
</feature>
<feature type="disulfide bond" evidence="12">
    <location>
        <begin position="974"/>
        <end position="986"/>
    </location>
</feature>
<feature type="disulfide bond" evidence="12">
    <location>
        <begin position="1097"/>
        <end position="1106"/>
    </location>
</feature>
<evidence type="ECO:0000313" key="18">
    <source>
        <dbReference type="EMBL" id="OQR67015.1"/>
    </source>
</evidence>